<comment type="caution">
    <text evidence="1">The sequence shown here is derived from an EMBL/GenBank/DDBJ whole genome shotgun (WGS) entry which is preliminary data.</text>
</comment>
<evidence type="ECO:0000313" key="2">
    <source>
        <dbReference type="Proteomes" id="UP000612362"/>
    </source>
</evidence>
<organism evidence="1 2">
    <name type="scientific">Ktedonospora formicarum</name>
    <dbReference type="NCBI Taxonomy" id="2778364"/>
    <lineage>
        <taxon>Bacteria</taxon>
        <taxon>Bacillati</taxon>
        <taxon>Chloroflexota</taxon>
        <taxon>Ktedonobacteria</taxon>
        <taxon>Ktedonobacterales</taxon>
        <taxon>Ktedonobacteraceae</taxon>
        <taxon>Ktedonospora</taxon>
    </lineage>
</organism>
<dbReference type="AlphaFoldDB" id="A0A8J3IBZ2"/>
<sequence>MQQPPEQIAVFYVLFHVYKTMHAMDMRYSIGNFYSAITYSSTIHLRGDEIRVHYRDTFA</sequence>
<dbReference type="Proteomes" id="UP000612362">
    <property type="component" value="Unassembled WGS sequence"/>
</dbReference>
<reference evidence="1" key="1">
    <citation type="submission" date="2020-10" db="EMBL/GenBank/DDBJ databases">
        <title>Taxonomic study of unclassified bacteria belonging to the class Ktedonobacteria.</title>
        <authorList>
            <person name="Yabe S."/>
            <person name="Wang C.M."/>
            <person name="Zheng Y."/>
            <person name="Sakai Y."/>
            <person name="Cavaletti L."/>
            <person name="Monciardini P."/>
            <person name="Donadio S."/>
        </authorList>
    </citation>
    <scope>NUCLEOTIDE SEQUENCE</scope>
    <source>
        <strain evidence="1">SOSP1-1</strain>
    </source>
</reference>
<dbReference type="EMBL" id="BNJF01000005">
    <property type="protein sequence ID" value="GHO49488.1"/>
    <property type="molecule type" value="Genomic_DNA"/>
</dbReference>
<protein>
    <submittedName>
        <fullName evidence="1">Uncharacterized protein</fullName>
    </submittedName>
</protein>
<proteinExistence type="predicted"/>
<gene>
    <name evidence="1" type="ORF">KSX_76510</name>
</gene>
<accession>A0A8J3IBZ2</accession>
<keyword evidence="2" id="KW-1185">Reference proteome</keyword>
<name>A0A8J3IBZ2_9CHLR</name>
<evidence type="ECO:0000313" key="1">
    <source>
        <dbReference type="EMBL" id="GHO49488.1"/>
    </source>
</evidence>